<dbReference type="InterPro" id="IPR008906">
    <property type="entry name" value="HATC_C_dom"/>
</dbReference>
<dbReference type="EMBL" id="JBHFQA010000010">
    <property type="protein sequence ID" value="KAL2092904.1"/>
    <property type="molecule type" value="Genomic_DNA"/>
</dbReference>
<dbReference type="Pfam" id="PF02892">
    <property type="entry name" value="zf-BED"/>
    <property type="match status" value="1"/>
</dbReference>
<protein>
    <recommendedName>
        <fullName evidence="10">BED-type domain-containing protein</fullName>
    </recommendedName>
</protein>
<proteinExistence type="predicted"/>
<keyword evidence="2" id="KW-0479">Metal-binding</keyword>
<keyword evidence="8" id="KW-0539">Nucleus</keyword>
<dbReference type="AlphaFoldDB" id="A0ABD1K187"/>
<dbReference type="InterPro" id="IPR012337">
    <property type="entry name" value="RNaseH-like_sf"/>
</dbReference>
<dbReference type="GO" id="GO:0008270">
    <property type="term" value="F:zinc ion binding"/>
    <property type="evidence" value="ECO:0007669"/>
    <property type="project" value="UniProtKB-KW"/>
</dbReference>
<keyword evidence="12" id="KW-1185">Reference proteome</keyword>
<dbReference type="GO" id="GO:0005634">
    <property type="term" value="C:nucleus"/>
    <property type="evidence" value="ECO:0007669"/>
    <property type="project" value="UniProtKB-SubCell"/>
</dbReference>
<evidence type="ECO:0000256" key="6">
    <source>
        <dbReference type="ARBA" id="ARBA00023125"/>
    </source>
</evidence>
<evidence type="ECO:0000256" key="5">
    <source>
        <dbReference type="ARBA" id="ARBA00023015"/>
    </source>
</evidence>
<evidence type="ECO:0000256" key="4">
    <source>
        <dbReference type="ARBA" id="ARBA00022833"/>
    </source>
</evidence>
<name>A0ABD1K187_9TELE</name>
<keyword evidence="3 9" id="KW-0863">Zinc-finger</keyword>
<dbReference type="PANTHER" id="PTHR46481:SF10">
    <property type="entry name" value="ZINC FINGER BED DOMAIN-CONTAINING PROTEIN 39"/>
    <property type="match status" value="1"/>
</dbReference>
<evidence type="ECO:0000313" key="11">
    <source>
        <dbReference type="EMBL" id="KAL2092904.1"/>
    </source>
</evidence>
<dbReference type="SUPFAM" id="SSF53098">
    <property type="entry name" value="Ribonuclease H-like"/>
    <property type="match status" value="1"/>
</dbReference>
<evidence type="ECO:0000256" key="9">
    <source>
        <dbReference type="PROSITE-ProRule" id="PRU00027"/>
    </source>
</evidence>
<comment type="caution">
    <text evidence="11">The sequence shown here is derived from an EMBL/GenBank/DDBJ whole genome shotgun (WGS) entry which is preliminary data.</text>
</comment>
<dbReference type="SUPFAM" id="SSF140996">
    <property type="entry name" value="Hermes dimerisation domain"/>
    <property type="match status" value="1"/>
</dbReference>
<dbReference type="InterPro" id="IPR036236">
    <property type="entry name" value="Znf_C2H2_sf"/>
</dbReference>
<keyword evidence="6" id="KW-0238">DNA-binding</keyword>
<evidence type="ECO:0000256" key="2">
    <source>
        <dbReference type="ARBA" id="ARBA00022723"/>
    </source>
</evidence>
<dbReference type="Proteomes" id="UP001591681">
    <property type="component" value="Unassembled WGS sequence"/>
</dbReference>
<dbReference type="PROSITE" id="PS50808">
    <property type="entry name" value="ZF_BED"/>
    <property type="match status" value="1"/>
</dbReference>
<evidence type="ECO:0000259" key="10">
    <source>
        <dbReference type="PROSITE" id="PS50808"/>
    </source>
</evidence>
<organism evidence="11 12">
    <name type="scientific">Coilia grayii</name>
    <name type="common">Gray's grenadier anchovy</name>
    <dbReference type="NCBI Taxonomy" id="363190"/>
    <lineage>
        <taxon>Eukaryota</taxon>
        <taxon>Metazoa</taxon>
        <taxon>Chordata</taxon>
        <taxon>Craniata</taxon>
        <taxon>Vertebrata</taxon>
        <taxon>Euteleostomi</taxon>
        <taxon>Actinopterygii</taxon>
        <taxon>Neopterygii</taxon>
        <taxon>Teleostei</taxon>
        <taxon>Clupei</taxon>
        <taxon>Clupeiformes</taxon>
        <taxon>Clupeoidei</taxon>
        <taxon>Engraulidae</taxon>
        <taxon>Coilinae</taxon>
        <taxon>Coilia</taxon>
    </lineage>
</organism>
<dbReference type="SUPFAM" id="SSF57667">
    <property type="entry name" value="beta-beta-alpha zinc fingers"/>
    <property type="match status" value="1"/>
</dbReference>
<dbReference type="InterPro" id="IPR003656">
    <property type="entry name" value="Znf_BED"/>
</dbReference>
<evidence type="ECO:0000256" key="8">
    <source>
        <dbReference type="ARBA" id="ARBA00023242"/>
    </source>
</evidence>
<evidence type="ECO:0000313" key="12">
    <source>
        <dbReference type="Proteomes" id="UP001591681"/>
    </source>
</evidence>
<dbReference type="Pfam" id="PF05699">
    <property type="entry name" value="Dimer_Tnp_hAT"/>
    <property type="match status" value="1"/>
</dbReference>
<dbReference type="PANTHER" id="PTHR46481">
    <property type="entry name" value="ZINC FINGER BED DOMAIN-CONTAINING PROTEIN 4"/>
    <property type="match status" value="1"/>
</dbReference>
<dbReference type="GO" id="GO:0009791">
    <property type="term" value="P:post-embryonic development"/>
    <property type="evidence" value="ECO:0007669"/>
    <property type="project" value="UniProtKB-ARBA"/>
</dbReference>
<keyword evidence="7" id="KW-0804">Transcription</keyword>
<evidence type="ECO:0000256" key="1">
    <source>
        <dbReference type="ARBA" id="ARBA00004123"/>
    </source>
</evidence>
<gene>
    <name evidence="11" type="ORF">ACEWY4_012702</name>
</gene>
<dbReference type="InterPro" id="IPR052035">
    <property type="entry name" value="ZnF_BED_domain_contain"/>
</dbReference>
<evidence type="ECO:0000256" key="7">
    <source>
        <dbReference type="ARBA" id="ARBA00023163"/>
    </source>
</evidence>
<dbReference type="SMART" id="SM00614">
    <property type="entry name" value="ZnF_BED"/>
    <property type="match status" value="1"/>
</dbReference>
<keyword evidence="4" id="KW-0862">Zinc</keyword>
<accession>A0ABD1K187</accession>
<sequence length="650" mass="73098">MKLRETCSGRVVTFFYSGRVAPKQAMTRSGHSSLLTGPKPVRHCLSNNIMSSPAWSFFSVAEDDNTVAICKACSARIARGGTKASSFNTTNLIAHLKSRHRGEEVLNEYEAAAAAVDSVKAKTTPPQKFVVPIQQSFEKYSEKSKAINDKVMEFIALGDQPFSVVEDPSFRKLIAHLEPRYTLPSRRFFSDVSLPALYDIVATHIHNLIDNNGLHVSFTTDIWTSDVSPVSMLSLTAQWLDQDFNLQKAMLHAQECPGSHTATMICQAFDTMLAHWRITKDKVHVVLRDNACNMIKAMEECGLASLGCMAHTLQLAVNEAVLSQRSITDCVSISRKIIGHFKHSQLATSRLQNLQKQLGMKEARLQQDVPTRCNSMFYMMTSLLQQKRALAAYAVDFDLPAFLTPNQRTLIENMLTILDPCEQLTKDISSGTATAADVIPSNRALKCLLNRTVATDHGIKTSKSTLLQAIEQCFSHIYTEALFFLATVLDPRYKDCYFDQATKREATEALKNKVRCAVSAENVEETKEKKTKMTDDNNNVPLLTMYEEILQENNTKDVNQSQTDQQVIHLFFCSLFFYYFLAHNSSIREPPMDFWRSNKTRFPALASLARKYLSSPCTSVDIERLFSAAANVGLDVRKQRCFFLLRKISH</sequence>
<reference evidence="11 12" key="1">
    <citation type="submission" date="2024-09" db="EMBL/GenBank/DDBJ databases">
        <title>A chromosome-level genome assembly of Gray's grenadier anchovy, Coilia grayii.</title>
        <authorList>
            <person name="Fu Z."/>
        </authorList>
    </citation>
    <scope>NUCLEOTIDE SEQUENCE [LARGE SCALE GENOMIC DNA]</scope>
    <source>
        <strain evidence="11">G4</strain>
        <tissue evidence="11">Muscle</tissue>
    </source>
</reference>
<feature type="domain" description="BED-type" evidence="10">
    <location>
        <begin position="49"/>
        <end position="100"/>
    </location>
</feature>
<evidence type="ECO:0000256" key="3">
    <source>
        <dbReference type="ARBA" id="ARBA00022771"/>
    </source>
</evidence>
<dbReference type="GO" id="GO:0003677">
    <property type="term" value="F:DNA binding"/>
    <property type="evidence" value="ECO:0007669"/>
    <property type="project" value="UniProtKB-KW"/>
</dbReference>
<keyword evidence="5" id="KW-0805">Transcription regulation</keyword>
<comment type="subcellular location">
    <subcellularLocation>
        <location evidence="1">Nucleus</location>
    </subcellularLocation>
</comment>